<dbReference type="PANTHER" id="PTHR44019:SF8">
    <property type="entry name" value="POC1 CENTRIOLAR PROTEIN HOMOLOG"/>
    <property type="match status" value="1"/>
</dbReference>
<dbReference type="SUPFAM" id="SSF50978">
    <property type="entry name" value="WD40 repeat-like"/>
    <property type="match status" value="1"/>
</dbReference>
<evidence type="ECO:0000313" key="5">
    <source>
        <dbReference type="EMBL" id="ELA46890.1"/>
    </source>
</evidence>
<dbReference type="InterPro" id="IPR036322">
    <property type="entry name" value="WD40_repeat_dom_sf"/>
</dbReference>
<evidence type="ECO:0000256" key="3">
    <source>
        <dbReference type="PROSITE-ProRule" id="PRU00221"/>
    </source>
</evidence>
<dbReference type="PROSITE" id="PS50082">
    <property type="entry name" value="WD_REPEATS_2"/>
    <property type="match status" value="1"/>
</dbReference>
<dbReference type="InterPro" id="IPR001680">
    <property type="entry name" value="WD40_rpt"/>
</dbReference>
<dbReference type="Gene3D" id="2.130.10.10">
    <property type="entry name" value="YVTN repeat-like/Quinoprotein amine dehydrogenase"/>
    <property type="match status" value="2"/>
</dbReference>
<sequence length="657" mass="75754">MERDKFSELIDLMNRTLNEDNDNIYSLTKENVEEALKELFKKQKSPMEYLRSFKYKNVEKLLLRYRALHHYRVDGHEISDLSSFHSFNTNQIIDRVPPATAVKPGNLKRYFLPAPVVQFYLVKTMREHDAAITTIFIERTNRYFLSGDESGCIKLFNVRTGHLIREFFLHFGGINDINFSHCGTYMISSDSGGCVKINNLLTEKTVVHQFNSSILLVEALEDGMIVLESSGILHKIDRKSRTHINNIIPNCEGAVGAVCISEGANILLVGGSFPFLLLFNLKDFKNEAVILDTEGYTISYVCASRRRTIFMCSSFYNYLFYFEFNVGKGTSNYKKNNNAYFWKKYRIQIDLDEYDYTEKIVFLNDDRYFITTATDNKLRVFKNREMIRTLNNVNGNLLAHPIFNVFLVFNYEIKIYDVDLNVLQTIKLDFFITEISFSDDGHTFIVSDELGNIYMYSLFPTLPKSSLNEYVVKEANIPVSDVELACLESLEIYSMDISKIKKKYFYEDKREEKKSESTASEISEDYTEDLGTDYSSHFEDDSDMSSGSDDRSIKEIRTAGSRARNNLINVITDDNYEIPIKRNRRIISDESDSFSIVAKKRARARSRKKTKKVNDDSTDSCCKKRTAKKSKTVSEITSEHEGDTTTFSDLSSLSDSF</sequence>
<dbReference type="RefSeq" id="XP_008074607.1">
    <property type="nucleotide sequence ID" value="XM_008076416.1"/>
</dbReference>
<dbReference type="OrthoDB" id="538223at2759"/>
<evidence type="ECO:0000256" key="1">
    <source>
        <dbReference type="ARBA" id="ARBA00022574"/>
    </source>
</evidence>
<dbReference type="Proteomes" id="UP000011081">
    <property type="component" value="Unassembled WGS sequence"/>
</dbReference>
<feature type="region of interest" description="Disordered" evidence="4">
    <location>
        <begin position="600"/>
        <end position="657"/>
    </location>
</feature>
<gene>
    <name evidence="5" type="ORF">VCUG_01588</name>
</gene>
<reference evidence="6" key="1">
    <citation type="submission" date="2011-03" db="EMBL/GenBank/DDBJ databases">
        <title>The genome sequence of Vavraia culicis strain floridensis.</title>
        <authorList>
            <consortium name="The Broad Institute Genome Sequencing Platform"/>
            <person name="Cuomo C."/>
            <person name="Becnel J."/>
            <person name="Sanscrainte N."/>
            <person name="Young S.K."/>
            <person name="Zeng Q."/>
            <person name="Gargeya S."/>
            <person name="Fitzgerald M."/>
            <person name="Haas B."/>
            <person name="Abouelleil A."/>
            <person name="Alvarado L."/>
            <person name="Arachchi H.M."/>
            <person name="Berlin A."/>
            <person name="Chapman S.B."/>
            <person name="Gearin G."/>
            <person name="Goldberg J."/>
            <person name="Griggs A."/>
            <person name="Gujja S."/>
            <person name="Hansen M."/>
            <person name="Heiman D."/>
            <person name="Howarth C."/>
            <person name="Larimer J."/>
            <person name="Lui A."/>
            <person name="MacDonald P.J.P."/>
            <person name="McCowen C."/>
            <person name="Montmayeur A."/>
            <person name="Murphy C."/>
            <person name="Neiman D."/>
            <person name="Pearson M."/>
            <person name="Priest M."/>
            <person name="Roberts A."/>
            <person name="Saif S."/>
            <person name="Shea T."/>
            <person name="Sisk P."/>
            <person name="Stolte C."/>
            <person name="Sykes S."/>
            <person name="Wortman J."/>
            <person name="Nusbaum C."/>
            <person name="Birren B."/>
        </authorList>
    </citation>
    <scope>NUCLEOTIDE SEQUENCE [LARGE SCALE GENOMIC DNA]</scope>
    <source>
        <strain evidence="6">floridensis</strain>
    </source>
</reference>
<dbReference type="SMART" id="SM00320">
    <property type="entry name" value="WD40"/>
    <property type="match status" value="4"/>
</dbReference>
<feature type="region of interest" description="Disordered" evidence="4">
    <location>
        <begin position="533"/>
        <end position="552"/>
    </location>
</feature>
<dbReference type="VEuPathDB" id="MicrosporidiaDB:VCUG_01588"/>
<keyword evidence="1 3" id="KW-0853">WD repeat</keyword>
<organism evidence="5 6">
    <name type="scientific">Vavraia culicis (isolate floridensis)</name>
    <name type="common">Microsporidian parasite</name>
    <dbReference type="NCBI Taxonomy" id="948595"/>
    <lineage>
        <taxon>Eukaryota</taxon>
        <taxon>Fungi</taxon>
        <taxon>Fungi incertae sedis</taxon>
        <taxon>Microsporidia</taxon>
        <taxon>Pleistophoridae</taxon>
        <taxon>Vavraia</taxon>
    </lineage>
</organism>
<evidence type="ECO:0000313" key="6">
    <source>
        <dbReference type="Proteomes" id="UP000011081"/>
    </source>
</evidence>
<name>L2GUY5_VAVCU</name>
<dbReference type="Pfam" id="PF00400">
    <property type="entry name" value="WD40"/>
    <property type="match status" value="2"/>
</dbReference>
<protein>
    <submittedName>
        <fullName evidence="5">Uncharacterized protein</fullName>
    </submittedName>
</protein>
<keyword evidence="6" id="KW-1185">Reference proteome</keyword>
<dbReference type="PANTHER" id="PTHR44019">
    <property type="entry name" value="WD REPEAT-CONTAINING PROTEIN 55"/>
    <property type="match status" value="1"/>
</dbReference>
<evidence type="ECO:0000256" key="2">
    <source>
        <dbReference type="ARBA" id="ARBA00022737"/>
    </source>
</evidence>
<dbReference type="InterPro" id="IPR050505">
    <property type="entry name" value="WDR55/POC1"/>
</dbReference>
<accession>L2GUY5</accession>
<dbReference type="AlphaFoldDB" id="L2GUY5"/>
<dbReference type="HOGENOM" id="CLU_417496_0_0_1"/>
<feature type="compositionally biased region" description="Low complexity" evidence="4">
    <location>
        <begin position="644"/>
        <end position="657"/>
    </location>
</feature>
<feature type="compositionally biased region" description="Basic residues" evidence="4">
    <location>
        <begin position="600"/>
        <end position="611"/>
    </location>
</feature>
<dbReference type="STRING" id="948595.L2GUY5"/>
<dbReference type="InParanoid" id="L2GUY5"/>
<keyword evidence="2" id="KW-0677">Repeat</keyword>
<dbReference type="GeneID" id="19879464"/>
<dbReference type="EMBL" id="GL877429">
    <property type="protein sequence ID" value="ELA46890.1"/>
    <property type="molecule type" value="Genomic_DNA"/>
</dbReference>
<proteinExistence type="predicted"/>
<dbReference type="OMA" id="PNCEGAV"/>
<feature type="repeat" description="WD" evidence="3">
    <location>
        <begin position="125"/>
        <end position="166"/>
    </location>
</feature>
<dbReference type="InterPro" id="IPR015943">
    <property type="entry name" value="WD40/YVTN_repeat-like_dom_sf"/>
</dbReference>
<evidence type="ECO:0000256" key="4">
    <source>
        <dbReference type="SAM" id="MobiDB-lite"/>
    </source>
</evidence>